<gene>
    <name evidence="1" type="ordered locus">SFHH103_06260</name>
</gene>
<organism evidence="1 2">
    <name type="scientific">Sinorhizobium fredii (strain HH103)</name>
    <dbReference type="NCBI Taxonomy" id="1117943"/>
    <lineage>
        <taxon>Bacteria</taxon>
        <taxon>Pseudomonadati</taxon>
        <taxon>Pseudomonadota</taxon>
        <taxon>Alphaproteobacteria</taxon>
        <taxon>Hyphomicrobiales</taxon>
        <taxon>Rhizobiaceae</taxon>
        <taxon>Sinorhizobium/Ensifer group</taxon>
        <taxon>Sinorhizobium</taxon>
    </lineage>
</organism>
<dbReference type="Proteomes" id="UP000007735">
    <property type="component" value="Plasmid pSfHH103e"/>
</dbReference>
<dbReference type="EMBL" id="HE616899">
    <property type="protein sequence ID" value="CCF00719.1"/>
    <property type="molecule type" value="Genomic_DNA"/>
</dbReference>
<evidence type="ECO:0000313" key="2">
    <source>
        <dbReference type="Proteomes" id="UP000007735"/>
    </source>
</evidence>
<evidence type="ECO:0000313" key="1">
    <source>
        <dbReference type="EMBL" id="CCF00719.1"/>
    </source>
</evidence>
<protein>
    <submittedName>
        <fullName evidence="1">Uncharacterized protein</fullName>
    </submittedName>
</protein>
<dbReference type="PATRIC" id="fig|380.5.peg.5814"/>
<name>G9AI37_SINF1</name>
<reference evidence="1 2" key="1">
    <citation type="journal article" date="2012" name="J. Bacteriol.">
        <title>Genome sequence of the soybean symbiont Sinorhizobium fredii HH103.</title>
        <authorList>
            <person name="Weidner S."/>
            <person name="Becker A."/>
            <person name="Bonilla I."/>
            <person name="Jaenicke S."/>
            <person name="Lloret J."/>
            <person name="Margaret I."/>
            <person name="Puhler A."/>
            <person name="Ruiz-Sainz J.E."/>
            <person name="Schneiker-Bekel S."/>
            <person name="Szczepanowski R."/>
            <person name="Vinardell J.M."/>
            <person name="Zehner S."/>
            <person name="Gottfert M."/>
        </authorList>
    </citation>
    <scope>NUCLEOTIDE SEQUENCE [LARGE SCALE GENOMIC DNA]</scope>
    <source>
        <strain evidence="1 2">HH103</strain>
        <plasmid evidence="2">pSfHH103e</plasmid>
    </source>
</reference>
<dbReference type="AlphaFoldDB" id="G9AI37"/>
<dbReference type="KEGG" id="sfh:SFHH103_06260"/>
<geneLocation type="plasmid" evidence="1 2">
    <name>pSfHH103e</name>
</geneLocation>
<accession>G9AI37</accession>
<keyword evidence="1" id="KW-0614">Plasmid</keyword>
<sequence length="109" mass="12213">MHVISSAAATKAATPLFSTGRASRPAARRVVGHRCRRRYDAAPCPGDERPRIVLTGYSDGMRDWLRSLGLLCETISWKLRFFVLTTEAGPAILSQLMQRHRMLDVVSWS</sequence>
<proteinExistence type="predicted"/>
<dbReference type="HOGENOM" id="CLU_174038_0_0_5"/>